<name>A0A0K8P8R7_PISS1</name>
<reference evidence="2 3" key="2">
    <citation type="journal article" date="2016" name="Science">
        <title>A bacterium that degrades and assimilates poly(ethylene terephthalate).</title>
        <authorList>
            <person name="Yoshida S."/>
            <person name="Hiraga K."/>
            <person name="Takehana T."/>
            <person name="Taniguchi I."/>
            <person name="Yamaji H."/>
            <person name="Maeda Y."/>
            <person name="Toyohara K."/>
            <person name="Miyamoto K."/>
            <person name="Kimura Y."/>
            <person name="Oda K."/>
        </authorList>
    </citation>
    <scope>NUCLEOTIDE SEQUENCE [LARGE SCALE GENOMIC DNA]</scope>
    <source>
        <strain evidence="3">NBRC 110686 / TISTR 2288 / 201-F6</strain>
    </source>
</reference>
<accession>A0A0K8P8R7</accession>
<evidence type="ECO:0000313" key="3">
    <source>
        <dbReference type="Proteomes" id="UP000037660"/>
    </source>
</evidence>
<gene>
    <name evidence="2" type="ORF">ISF6_0553</name>
</gene>
<comment type="caution">
    <text evidence="2">The sequence shown here is derived from an EMBL/GenBank/DDBJ whole genome shotgun (WGS) entry which is preliminary data.</text>
</comment>
<dbReference type="AlphaFoldDB" id="A0A0K8P8R7"/>
<dbReference type="RefSeq" id="WP_054022856.1">
    <property type="nucleotide sequence ID" value="NZ_BBYR01000125.1"/>
</dbReference>
<dbReference type="Proteomes" id="UP000037660">
    <property type="component" value="Unassembled WGS sequence"/>
</dbReference>
<evidence type="ECO:0000256" key="1">
    <source>
        <dbReference type="SAM" id="MobiDB-lite"/>
    </source>
</evidence>
<reference evidence="3" key="1">
    <citation type="submission" date="2015-07" db="EMBL/GenBank/DDBJ databases">
        <title>Discovery of a poly(ethylene terephthalate assimilation.</title>
        <authorList>
            <person name="Yoshida S."/>
            <person name="Hiraga K."/>
            <person name="Takehana T."/>
            <person name="Taniguchi I."/>
            <person name="Yamaji H."/>
            <person name="Maeda Y."/>
            <person name="Toyohara K."/>
            <person name="Miyamoto K."/>
            <person name="Kimura Y."/>
            <person name="Oda K."/>
        </authorList>
    </citation>
    <scope>NUCLEOTIDE SEQUENCE [LARGE SCALE GENOMIC DNA]</scope>
    <source>
        <strain evidence="3">NBRC 110686 / TISTR 2288 / 201-F6</strain>
    </source>
</reference>
<dbReference type="OrthoDB" id="5178506at2"/>
<proteinExistence type="predicted"/>
<feature type="region of interest" description="Disordered" evidence="1">
    <location>
        <begin position="410"/>
        <end position="429"/>
    </location>
</feature>
<dbReference type="STRING" id="1547922.ISF6_0553"/>
<dbReference type="EMBL" id="BBYR01000125">
    <property type="protein sequence ID" value="GAP39026.1"/>
    <property type="molecule type" value="Genomic_DNA"/>
</dbReference>
<evidence type="ECO:0000313" key="2">
    <source>
        <dbReference type="EMBL" id="GAP39026.1"/>
    </source>
</evidence>
<sequence>MSTSPLRLVRLAPDPLGLYVRAGRLDQKDLQSFITSGSAAFTGVVFEAKRVGQQKELLSLVLERGLDAVLDPQTQAMATVGGYAKGMDGLPWSKKRPHALEDLATAFQQRQMAEDIAKFAIQHGFTQVITPTHLLTGPEDPWLAIDIGSANALRAALERHGAGHVQLHYSLALSYEAFRTGPKRLAVLEQLRRAMVDGLWLNISSCGSDSSPTAITRYGDAASDFHALGLPIVADHAGGLMGLSLLAFGAVGGLSHGVTLGERFDTASWHKVPEEGKQVFGAKMRIYLPTLDLMLPRVDVERFFEAGGGRARSAFGCRDTNCCRRGVDDMLQAPARHFLYQRTHQVAGLGQIPEPIRPTEFLEEHLRPASDAALVAAKLSLPEDLALKASRQAKRLNDLRTTLGPYAKKRRDSSFARHPVTRVARGGLR</sequence>
<keyword evidence="3" id="KW-1185">Reference proteome</keyword>
<protein>
    <submittedName>
        <fullName evidence="2">Uncharacterized protein</fullName>
    </submittedName>
</protein>
<organism evidence="2 3">
    <name type="scientific">Piscinibacter sakaiensis</name>
    <name type="common">Ideonella sakaiensis</name>
    <dbReference type="NCBI Taxonomy" id="1547922"/>
    <lineage>
        <taxon>Bacteria</taxon>
        <taxon>Pseudomonadati</taxon>
        <taxon>Pseudomonadota</taxon>
        <taxon>Betaproteobacteria</taxon>
        <taxon>Burkholderiales</taxon>
        <taxon>Sphaerotilaceae</taxon>
        <taxon>Piscinibacter</taxon>
    </lineage>
</organism>